<dbReference type="EMBL" id="JAWDGP010006922">
    <property type="protein sequence ID" value="KAK3733015.1"/>
    <property type="molecule type" value="Genomic_DNA"/>
</dbReference>
<protein>
    <submittedName>
        <fullName evidence="1">Uncharacterized protein</fullName>
    </submittedName>
</protein>
<evidence type="ECO:0000313" key="1">
    <source>
        <dbReference type="EMBL" id="KAK3733015.1"/>
    </source>
</evidence>
<comment type="caution">
    <text evidence="1">The sequence shown here is derived from an EMBL/GenBank/DDBJ whole genome shotgun (WGS) entry which is preliminary data.</text>
</comment>
<dbReference type="Proteomes" id="UP001283361">
    <property type="component" value="Unassembled WGS sequence"/>
</dbReference>
<dbReference type="AlphaFoldDB" id="A0AAE0Y4P5"/>
<organism evidence="1 2">
    <name type="scientific">Elysia crispata</name>
    <name type="common">lettuce slug</name>
    <dbReference type="NCBI Taxonomy" id="231223"/>
    <lineage>
        <taxon>Eukaryota</taxon>
        <taxon>Metazoa</taxon>
        <taxon>Spiralia</taxon>
        <taxon>Lophotrochozoa</taxon>
        <taxon>Mollusca</taxon>
        <taxon>Gastropoda</taxon>
        <taxon>Heterobranchia</taxon>
        <taxon>Euthyneura</taxon>
        <taxon>Panpulmonata</taxon>
        <taxon>Sacoglossa</taxon>
        <taxon>Placobranchoidea</taxon>
        <taxon>Plakobranchidae</taxon>
        <taxon>Elysia</taxon>
    </lineage>
</organism>
<name>A0AAE0Y4P5_9GAST</name>
<gene>
    <name evidence="1" type="ORF">RRG08_002619</name>
</gene>
<keyword evidence="2" id="KW-1185">Reference proteome</keyword>
<proteinExistence type="predicted"/>
<sequence>MNTRPRRLKRSPRSQVSALYNSRYIFSSRRNFALSLPSPTTRLRLNPTFPVHAQPTYRRNRTWAIPPNPTPTDTTCPTLAAVYACPSPISALGRSVLCCCKTLLSSYRLPIGKLSNLPADLHMPELSARSTELRIPFRETPVDVTRCHSFPTHA</sequence>
<accession>A0AAE0Y4P5</accession>
<reference evidence="1" key="1">
    <citation type="journal article" date="2023" name="G3 (Bethesda)">
        <title>A reference genome for the long-term kleptoplast-retaining sea slug Elysia crispata morphotype clarki.</title>
        <authorList>
            <person name="Eastman K.E."/>
            <person name="Pendleton A.L."/>
            <person name="Shaikh M.A."/>
            <person name="Suttiyut T."/>
            <person name="Ogas R."/>
            <person name="Tomko P."/>
            <person name="Gavelis G."/>
            <person name="Widhalm J.R."/>
            <person name="Wisecaver J.H."/>
        </authorList>
    </citation>
    <scope>NUCLEOTIDE SEQUENCE</scope>
    <source>
        <strain evidence="1">ECLA1</strain>
    </source>
</reference>
<evidence type="ECO:0000313" key="2">
    <source>
        <dbReference type="Proteomes" id="UP001283361"/>
    </source>
</evidence>